<evidence type="ECO:0000313" key="2">
    <source>
        <dbReference type="Proteomes" id="UP000478090"/>
    </source>
</evidence>
<protein>
    <recommendedName>
        <fullName evidence="3">Transcriptional regulator</fullName>
    </recommendedName>
</protein>
<evidence type="ECO:0008006" key="3">
    <source>
        <dbReference type="Google" id="ProtNLM"/>
    </source>
</evidence>
<evidence type="ECO:0000313" key="1">
    <source>
        <dbReference type="EMBL" id="MYM40537.1"/>
    </source>
</evidence>
<sequence>MQPEFSREQLALQRAMRAKEALHDALERARKASYAATILAEYARSRQQAIPRMHSE</sequence>
<comment type="caution">
    <text evidence="1">The sequence shown here is derived from an EMBL/GenBank/DDBJ whole genome shotgun (WGS) entry which is preliminary data.</text>
</comment>
<dbReference type="EMBL" id="WWCM01000009">
    <property type="protein sequence ID" value="MYM40537.1"/>
    <property type="molecule type" value="Genomic_DNA"/>
</dbReference>
<name>A0ABW9VP92_9BURK</name>
<keyword evidence="2" id="KW-1185">Reference proteome</keyword>
<accession>A0ABW9VP92</accession>
<organism evidence="1 2">
    <name type="scientific">Duganella qianjiadongensis</name>
    <dbReference type="NCBI Taxonomy" id="2692176"/>
    <lineage>
        <taxon>Bacteria</taxon>
        <taxon>Pseudomonadati</taxon>
        <taxon>Pseudomonadota</taxon>
        <taxon>Betaproteobacteria</taxon>
        <taxon>Burkholderiales</taxon>
        <taxon>Oxalobacteraceae</taxon>
        <taxon>Telluria group</taxon>
        <taxon>Duganella</taxon>
    </lineage>
</organism>
<gene>
    <name evidence="1" type="ORF">GTP27_14505</name>
</gene>
<proteinExistence type="predicted"/>
<dbReference type="RefSeq" id="WP_161039877.1">
    <property type="nucleotide sequence ID" value="NZ_WWCM01000009.1"/>
</dbReference>
<reference evidence="1 2" key="1">
    <citation type="submission" date="2019-12" db="EMBL/GenBank/DDBJ databases">
        <title>Novel species isolated from a subtropical stream in China.</title>
        <authorList>
            <person name="Lu H."/>
        </authorList>
    </citation>
    <scope>NUCLEOTIDE SEQUENCE [LARGE SCALE GENOMIC DNA]</scope>
    <source>
        <strain evidence="1 2">CY13W</strain>
    </source>
</reference>
<dbReference type="Proteomes" id="UP000478090">
    <property type="component" value="Unassembled WGS sequence"/>
</dbReference>